<reference evidence="1 2" key="1">
    <citation type="submission" date="2024-03" db="EMBL/GenBank/DDBJ databases">
        <authorList>
            <person name="Martinez-Hernandez J."/>
        </authorList>
    </citation>
    <scope>NUCLEOTIDE SEQUENCE [LARGE SCALE GENOMIC DNA]</scope>
</reference>
<name>A0AAV1Y3F7_LUPLU</name>
<evidence type="ECO:0000313" key="2">
    <source>
        <dbReference type="Proteomes" id="UP001497480"/>
    </source>
</evidence>
<proteinExistence type="predicted"/>
<comment type="caution">
    <text evidence="1">The sequence shown here is derived from an EMBL/GenBank/DDBJ whole genome shotgun (WGS) entry which is preliminary data.</text>
</comment>
<dbReference type="EMBL" id="CAXHTB010000021">
    <property type="protein sequence ID" value="CAL0328517.1"/>
    <property type="molecule type" value="Genomic_DNA"/>
</dbReference>
<protein>
    <submittedName>
        <fullName evidence="1">Uncharacterized protein</fullName>
    </submittedName>
</protein>
<dbReference type="Proteomes" id="UP001497480">
    <property type="component" value="Unassembled WGS sequence"/>
</dbReference>
<organism evidence="1 2">
    <name type="scientific">Lupinus luteus</name>
    <name type="common">European yellow lupine</name>
    <dbReference type="NCBI Taxonomy" id="3873"/>
    <lineage>
        <taxon>Eukaryota</taxon>
        <taxon>Viridiplantae</taxon>
        <taxon>Streptophyta</taxon>
        <taxon>Embryophyta</taxon>
        <taxon>Tracheophyta</taxon>
        <taxon>Spermatophyta</taxon>
        <taxon>Magnoliopsida</taxon>
        <taxon>eudicotyledons</taxon>
        <taxon>Gunneridae</taxon>
        <taxon>Pentapetalae</taxon>
        <taxon>rosids</taxon>
        <taxon>fabids</taxon>
        <taxon>Fabales</taxon>
        <taxon>Fabaceae</taxon>
        <taxon>Papilionoideae</taxon>
        <taxon>50 kb inversion clade</taxon>
        <taxon>genistoids sensu lato</taxon>
        <taxon>core genistoids</taxon>
        <taxon>Genisteae</taxon>
        <taxon>Lupinus</taxon>
    </lineage>
</organism>
<dbReference type="AlphaFoldDB" id="A0AAV1Y3F7"/>
<evidence type="ECO:0000313" key="1">
    <source>
        <dbReference type="EMBL" id="CAL0328517.1"/>
    </source>
</evidence>
<accession>A0AAV1Y3F7</accession>
<sequence>MGTGKRNFSGSKNLTATCSFMGPEIRGDASGYITIEEIRRATYTFGGYKAPMKDGIQALFYQSQWHLVGAKLGDLVQ</sequence>
<keyword evidence="2" id="KW-1185">Reference proteome</keyword>
<gene>
    <name evidence="1" type="ORF">LLUT_LOCUS29577</name>
</gene>